<gene>
    <name evidence="1" type="ORF">UHOR_14174</name>
</gene>
<dbReference type="Proteomes" id="UP000006174">
    <property type="component" value="Unassembled WGS sequence"/>
</dbReference>
<comment type="caution">
    <text evidence="1">The sequence shown here is derived from an EMBL/GenBank/DDBJ whole genome shotgun (WGS) entry which is preliminary data.</text>
</comment>
<reference evidence="1 2" key="1">
    <citation type="journal article" date="2012" name="Plant Cell">
        <title>Genome comparison of barley and maize smut fungi reveals targeted loss of RNA silencing components and species-specific presence of transposable elements.</title>
        <authorList>
            <person name="Laurie J.D."/>
            <person name="Ali S."/>
            <person name="Linning R."/>
            <person name="Mannhaupt G."/>
            <person name="Wong P."/>
            <person name="Gueldener U."/>
            <person name="Muensterkoetter M."/>
            <person name="Moore R."/>
            <person name="Kahmann R."/>
            <person name="Bakkeren G."/>
            <person name="Schirawski J."/>
        </authorList>
    </citation>
    <scope>NUCLEOTIDE SEQUENCE [LARGE SCALE GENOMIC DNA]</scope>
    <source>
        <strain evidence="2">Uh4875-4</strain>
    </source>
</reference>
<dbReference type="STRING" id="1128400.I2FSY8"/>
<dbReference type="CDD" id="cd09272">
    <property type="entry name" value="RNase_HI_RT_Ty1"/>
    <property type="match status" value="1"/>
</dbReference>
<dbReference type="PANTHER" id="PTHR11439:SF467">
    <property type="entry name" value="INTEGRASE CATALYTIC DOMAIN-CONTAINING PROTEIN"/>
    <property type="match status" value="1"/>
</dbReference>
<dbReference type="EMBL" id="CAGI01000150">
    <property type="protein sequence ID" value="CCF50031.1"/>
    <property type="molecule type" value="Genomic_DNA"/>
</dbReference>
<evidence type="ECO:0000313" key="2">
    <source>
        <dbReference type="Proteomes" id="UP000006174"/>
    </source>
</evidence>
<evidence type="ECO:0000313" key="1">
    <source>
        <dbReference type="EMBL" id="CCF50031.1"/>
    </source>
</evidence>
<protein>
    <submittedName>
        <fullName evidence="1">Uncharacterized protein</fullName>
    </submittedName>
</protein>
<organism evidence="1 2">
    <name type="scientific">Ustilago hordei</name>
    <name type="common">Barley covered smut fungus</name>
    <dbReference type="NCBI Taxonomy" id="120017"/>
    <lineage>
        <taxon>Eukaryota</taxon>
        <taxon>Fungi</taxon>
        <taxon>Dikarya</taxon>
        <taxon>Basidiomycota</taxon>
        <taxon>Ustilaginomycotina</taxon>
        <taxon>Ustilaginomycetes</taxon>
        <taxon>Ustilaginales</taxon>
        <taxon>Ustilaginaceae</taxon>
        <taxon>Ustilago</taxon>
    </lineage>
</organism>
<dbReference type="PANTHER" id="PTHR11439">
    <property type="entry name" value="GAG-POL-RELATED RETROTRANSPOSON"/>
    <property type="match status" value="1"/>
</dbReference>
<accession>I2FSY8</accession>
<dbReference type="eggNOG" id="KOG0017">
    <property type="taxonomic scope" value="Eukaryota"/>
</dbReference>
<sequence length="186" mass="20727">MQAALQVIKYLNQMQSKVLRLGGKGRNALAIVAYTDSNWALDPHTNRRSTSGSIIKVFISLVTWNSHVQKCMLNSAVEAEYVVGSVATCEALFQRHLICGLGFGDHILVVLMDNTGCTQVAKEQALHSKLKHIDTKNHLIQHHVLEGDIAMRYVRTEDNIADYLTKPVSQCHRCHRVGAGSVHRMI</sequence>
<name>I2FSY8_USTHO</name>
<dbReference type="AlphaFoldDB" id="I2FSY8"/>
<proteinExistence type="predicted"/>
<keyword evidence="2" id="KW-1185">Reference proteome</keyword>
<dbReference type="OrthoDB" id="3344688at2759"/>
<dbReference type="HOGENOM" id="CLU_001650_6_2_1"/>